<dbReference type="GO" id="GO:0006450">
    <property type="term" value="P:regulation of translational fidelity"/>
    <property type="evidence" value="ECO:0007669"/>
    <property type="project" value="InterPro"/>
</dbReference>
<keyword evidence="1" id="KW-0436">Ligase</keyword>
<dbReference type="PANTHER" id="PTHR15004">
    <property type="entry name" value="GLUTAMYL-TRNA(GLN) AMIDOTRANSFERASE SUBUNIT C, MITOCHONDRIAL"/>
    <property type="match status" value="1"/>
</dbReference>
<comment type="subunit">
    <text evidence="1">Subunit of the heterotrimeric GatCAB amidotransferase (AdT) complex, composed of A (QRSL1), B (GATB) and C (GATC) subunits.</text>
</comment>
<keyword evidence="3" id="KW-1185">Reference proteome</keyword>
<comment type="caution">
    <text evidence="2">The sequence shown here is derived from an EMBL/GenBank/DDBJ whole genome shotgun (WGS) entry which is preliminary data.</text>
</comment>
<dbReference type="GO" id="GO:0050567">
    <property type="term" value="F:glutaminyl-tRNA synthase (glutamine-hydrolyzing) activity"/>
    <property type="evidence" value="ECO:0007669"/>
    <property type="project" value="UniProtKB-UniRule"/>
</dbReference>
<proteinExistence type="inferred from homology"/>
<name>A0A9Q0XCQ7_9SAUR</name>
<evidence type="ECO:0000256" key="1">
    <source>
        <dbReference type="HAMAP-Rule" id="MF_03149"/>
    </source>
</evidence>
<dbReference type="Pfam" id="PF02686">
    <property type="entry name" value="GatC"/>
    <property type="match status" value="1"/>
</dbReference>
<protein>
    <recommendedName>
        <fullName evidence="1">Glutamyl-tRNA(Gln) amidotransferase subunit C, mitochondrial</fullName>
        <shortName evidence="1">Glu-AdT subunit C</shortName>
        <ecNumber evidence="1">6.3.5.-</ecNumber>
    </recommendedName>
</protein>
<dbReference type="GO" id="GO:0005524">
    <property type="term" value="F:ATP binding"/>
    <property type="evidence" value="ECO:0007669"/>
    <property type="project" value="UniProtKB-KW"/>
</dbReference>
<keyword evidence="1" id="KW-0067">ATP-binding</keyword>
<evidence type="ECO:0000313" key="3">
    <source>
        <dbReference type="Proteomes" id="UP001142489"/>
    </source>
</evidence>
<organism evidence="2 3">
    <name type="scientific">Phrynocephalus forsythii</name>
    <dbReference type="NCBI Taxonomy" id="171643"/>
    <lineage>
        <taxon>Eukaryota</taxon>
        <taxon>Metazoa</taxon>
        <taxon>Chordata</taxon>
        <taxon>Craniata</taxon>
        <taxon>Vertebrata</taxon>
        <taxon>Euteleostomi</taxon>
        <taxon>Lepidosauria</taxon>
        <taxon>Squamata</taxon>
        <taxon>Bifurcata</taxon>
        <taxon>Unidentata</taxon>
        <taxon>Episquamata</taxon>
        <taxon>Toxicofera</taxon>
        <taxon>Iguania</taxon>
        <taxon>Acrodonta</taxon>
        <taxon>Agamidae</taxon>
        <taxon>Agaminae</taxon>
        <taxon>Phrynocephalus</taxon>
    </lineage>
</organism>
<comment type="catalytic activity">
    <reaction evidence="1">
        <text>L-glutamyl-tRNA(Gln) + L-glutamine + ATP + H2O = L-glutaminyl-tRNA(Gln) + L-glutamate + ADP + phosphate + H(+)</text>
        <dbReference type="Rhea" id="RHEA:17521"/>
        <dbReference type="Rhea" id="RHEA-COMP:9681"/>
        <dbReference type="Rhea" id="RHEA-COMP:9684"/>
        <dbReference type="ChEBI" id="CHEBI:15377"/>
        <dbReference type="ChEBI" id="CHEBI:15378"/>
        <dbReference type="ChEBI" id="CHEBI:29985"/>
        <dbReference type="ChEBI" id="CHEBI:30616"/>
        <dbReference type="ChEBI" id="CHEBI:43474"/>
        <dbReference type="ChEBI" id="CHEBI:58359"/>
        <dbReference type="ChEBI" id="CHEBI:78520"/>
        <dbReference type="ChEBI" id="CHEBI:78521"/>
        <dbReference type="ChEBI" id="CHEBI:456216"/>
    </reaction>
</comment>
<dbReference type="HAMAP" id="MF_00122">
    <property type="entry name" value="GatC"/>
    <property type="match status" value="1"/>
</dbReference>
<evidence type="ECO:0000313" key="2">
    <source>
        <dbReference type="EMBL" id="KAJ7309506.1"/>
    </source>
</evidence>
<dbReference type="InterPro" id="IPR036113">
    <property type="entry name" value="Asp/Glu-ADT_sf_sub_c"/>
</dbReference>
<dbReference type="AlphaFoldDB" id="A0A9Q0XCQ7"/>
<comment type="subcellular location">
    <subcellularLocation>
        <location evidence="1">Mitochondrion</location>
    </subcellularLocation>
</comment>
<dbReference type="SUPFAM" id="SSF141000">
    <property type="entry name" value="Glu-tRNAGln amidotransferase C subunit"/>
    <property type="match status" value="1"/>
</dbReference>
<dbReference type="NCBIfam" id="TIGR00135">
    <property type="entry name" value="gatC"/>
    <property type="match status" value="1"/>
</dbReference>
<keyword evidence="1" id="KW-0496">Mitochondrion</keyword>
<gene>
    <name evidence="1" type="primary">GATC</name>
    <name evidence="2" type="ORF">JRQ81_007551</name>
</gene>
<dbReference type="GO" id="GO:0005739">
    <property type="term" value="C:mitochondrion"/>
    <property type="evidence" value="ECO:0007669"/>
    <property type="project" value="UniProtKB-SubCell"/>
</dbReference>
<dbReference type="Proteomes" id="UP001142489">
    <property type="component" value="Unassembled WGS sequence"/>
</dbReference>
<dbReference type="GO" id="GO:0070681">
    <property type="term" value="P:glutaminyl-tRNAGln biosynthesis via transamidation"/>
    <property type="evidence" value="ECO:0007669"/>
    <property type="project" value="UniProtKB-UniRule"/>
</dbReference>
<dbReference type="InterPro" id="IPR003837">
    <property type="entry name" value="GatC"/>
</dbReference>
<dbReference type="PANTHER" id="PTHR15004:SF0">
    <property type="entry name" value="GLUTAMYL-TRNA(GLN) AMIDOTRANSFERASE SUBUNIT C, MITOCHONDRIAL"/>
    <property type="match status" value="1"/>
</dbReference>
<comment type="similarity">
    <text evidence="1">Belongs to the GatC family.</text>
</comment>
<keyword evidence="1" id="KW-0648">Protein biosynthesis</keyword>
<accession>A0A9Q0XCQ7</accession>
<dbReference type="OrthoDB" id="5394539at2759"/>
<dbReference type="EMBL" id="JAPFRF010000016">
    <property type="protein sequence ID" value="KAJ7309506.1"/>
    <property type="molecule type" value="Genomic_DNA"/>
</dbReference>
<comment type="function">
    <text evidence="1">Allows the formation of correctly charged Gln-tRNA(Gln) through the transamidation of misacylated Glu-tRNA(Gln) in the mitochondria. The reaction takes place in the presence of glutamine and ATP through an activated gamma-phospho-Glu-tRNA(Gln).</text>
</comment>
<dbReference type="GO" id="GO:0032543">
    <property type="term" value="P:mitochondrial translation"/>
    <property type="evidence" value="ECO:0007669"/>
    <property type="project" value="UniProtKB-UniRule"/>
</dbReference>
<keyword evidence="1" id="KW-0547">Nucleotide-binding</keyword>
<dbReference type="EC" id="6.3.5.-" evidence="1"/>
<sequence length="143" mass="16032">MWAPSVSRLLRAAFGSRSGSFRGGTLSPPPPEGAKKVTLELLDHLEVLALVDFRNWEGVERLEKAIEFADQLHTVPTDGIEPMESVLENRHLYLREDKVTEGNSAEELLKAAKLTDEGYFVAPPGNIPLPKLEERENFLKEEH</sequence>
<dbReference type="GO" id="GO:0030956">
    <property type="term" value="C:glutamyl-tRNA(Gln) amidotransferase complex"/>
    <property type="evidence" value="ECO:0007669"/>
    <property type="project" value="UniProtKB-UniRule"/>
</dbReference>
<reference evidence="2" key="1">
    <citation type="journal article" date="2023" name="DNA Res.">
        <title>Chromosome-level genome assembly of Phrynocephalus forsythii using third-generation DNA sequencing and Hi-C analysis.</title>
        <authorList>
            <person name="Qi Y."/>
            <person name="Zhao W."/>
            <person name="Zhao Y."/>
            <person name="Niu C."/>
            <person name="Cao S."/>
            <person name="Zhang Y."/>
        </authorList>
    </citation>
    <scope>NUCLEOTIDE SEQUENCE</scope>
    <source>
        <tissue evidence="2">Muscle</tissue>
    </source>
</reference>